<name>E4NVX2_HALBP</name>
<evidence type="ECO:0000259" key="1">
    <source>
        <dbReference type="Pfam" id="PF13699"/>
    </source>
</evidence>
<reference evidence="3 5" key="3">
    <citation type="journal article" date="2014" name="PLoS Genet.">
        <title>Phylogenetically driven sequencing of extremely halophilic archaea reveals strategies for static and dynamic osmo-response.</title>
        <authorList>
            <person name="Becker E.A."/>
            <person name="Seitzer P.M."/>
            <person name="Tritt A."/>
            <person name="Larsen D."/>
            <person name="Krusor M."/>
            <person name="Yao A.I."/>
            <person name="Wu D."/>
            <person name="Madern D."/>
            <person name="Eisen J.A."/>
            <person name="Darling A.E."/>
            <person name="Facciotti M.T."/>
        </authorList>
    </citation>
    <scope>NUCLEOTIDE SEQUENCE [LARGE SCALE GENOMIC DNA]</scope>
    <source>
        <strain evidence="3 5">DSM 11551</strain>
    </source>
</reference>
<dbReference type="EMBL" id="CP001693">
    <property type="protein sequence ID" value="ADQ69192.1"/>
    <property type="molecule type" value="Genomic_DNA"/>
</dbReference>
<dbReference type="Proteomes" id="UP000011585">
    <property type="component" value="Unassembled WGS sequence"/>
</dbReference>
<keyword evidence="4" id="KW-1185">Reference proteome</keyword>
<dbReference type="Proteomes" id="UP000006663">
    <property type="component" value="Plasmid pHBOR03"/>
</dbReference>
<dbReference type="AlphaFoldDB" id="E4NVX2"/>
<reference evidence="4" key="1">
    <citation type="journal article" date="2009" name="Stand. Genomic Sci.">
        <title>Complete genome sequence of Halogeometricum borinquense type strain (PR3).</title>
        <authorList>
            <person name="Malfatti S."/>
            <person name="Tindall B.J."/>
            <person name="Schneider S."/>
            <person name="Fahnrich R."/>
            <person name="Lapidus A."/>
            <person name="Labuttii K."/>
            <person name="Copeland A."/>
            <person name="Glavina Del Rio T."/>
            <person name="Nolan M."/>
            <person name="Chen F."/>
            <person name="Lucas S."/>
            <person name="Tice H."/>
            <person name="Cheng J.F."/>
            <person name="Bruce D."/>
            <person name="Goodwin L."/>
            <person name="Pitluck S."/>
            <person name="Anderson I."/>
            <person name="Pati A."/>
            <person name="Ivanova N."/>
            <person name="Mavromatis K."/>
            <person name="Chen A."/>
            <person name="Palaniappan K."/>
            <person name="D'haeseleer P."/>
            <person name="Goker M."/>
            <person name="Bristow J."/>
            <person name="Eisen J.A."/>
            <person name="Markowitz V."/>
            <person name="Hugenholtz P."/>
            <person name="Kyrpides N.C."/>
            <person name="Klenk H.P."/>
            <person name="Chain P."/>
        </authorList>
    </citation>
    <scope>NUCLEOTIDE SEQUENCE [LARGE SCALE GENOMIC DNA]</scope>
    <source>
        <strain evidence="4">ATCC 700274 / DSM 11551 / JCM 10706 / KCTC 4070 / PR3</strain>
        <plasmid evidence="4">pHBOR03</plasmid>
    </source>
</reference>
<keyword evidence="3" id="KW-0808">Transferase</keyword>
<feature type="domain" description="eCIS core" evidence="1">
    <location>
        <begin position="15"/>
        <end position="40"/>
    </location>
</feature>
<protein>
    <submittedName>
        <fullName evidence="3">Hydrolase or acyltransferase of alpha/beta superfamily protein</fullName>
    </submittedName>
    <submittedName>
        <fullName evidence="2">Predicted hydrolase or acyltransferase of alpha/beta superfamily</fullName>
    </submittedName>
</protein>
<dbReference type="InterPro" id="IPR025295">
    <property type="entry name" value="eCIS_core_dom"/>
</dbReference>
<keyword evidence="2" id="KW-0378">Hydrolase</keyword>
<keyword evidence="2" id="KW-0012">Acyltransferase</keyword>
<dbReference type="OrthoDB" id="186293at2157"/>
<reference evidence="2" key="2">
    <citation type="submission" date="2009-08" db="EMBL/GenBank/DDBJ databases">
        <title>The complete plasmid3 of Halogeometricum borinquense DSM 11551.</title>
        <authorList>
            <consortium name="US DOE Joint Genome Institute (JGI-PGF)"/>
            <person name="Lucas S."/>
            <person name="Copeland A."/>
            <person name="Lapidus A."/>
            <person name="Glavina del Rio T."/>
            <person name="Dalin E."/>
            <person name="Tice H."/>
            <person name="Bruce D."/>
            <person name="Goodwin L."/>
            <person name="Pitluck S."/>
            <person name="Kyrpides N."/>
            <person name="Mavromatis K."/>
            <person name="Mikhailova N."/>
            <person name="Anderson I."/>
            <person name="Brettin T."/>
            <person name="Detter J.C."/>
            <person name="Han C."/>
            <person name="Larimer F."/>
            <person name="Land M."/>
            <person name="Hauser L."/>
            <person name="Markowitz V."/>
            <person name="Cheng J.-F."/>
            <person name="Hugenholtz P."/>
            <person name="Woyke T."/>
            <person name="Wu D."/>
            <person name="Tindal B."/>
            <person name="Klenk H.-P."/>
            <person name="Eisen J.A."/>
        </authorList>
    </citation>
    <scope>NUCLEOTIDE SEQUENCE</scope>
    <source>
        <strain evidence="2">PR 3</strain>
        <plasmid evidence="2">pHBOR03</plasmid>
    </source>
</reference>
<evidence type="ECO:0000313" key="2">
    <source>
        <dbReference type="EMBL" id="ADQ69192.1"/>
    </source>
</evidence>
<geneLocation type="plasmid" evidence="2 4">
    <name>pHBOR03</name>
</geneLocation>
<dbReference type="GO" id="GO:0016746">
    <property type="term" value="F:acyltransferase activity"/>
    <property type="evidence" value="ECO:0007669"/>
    <property type="project" value="UniProtKB-KW"/>
</dbReference>
<evidence type="ECO:0000313" key="5">
    <source>
        <dbReference type="Proteomes" id="UP000011585"/>
    </source>
</evidence>
<evidence type="ECO:0000313" key="4">
    <source>
        <dbReference type="Proteomes" id="UP000006663"/>
    </source>
</evidence>
<evidence type="ECO:0000313" key="3">
    <source>
        <dbReference type="EMBL" id="ELY31607.1"/>
    </source>
</evidence>
<gene>
    <name evidence="2" type="ordered locus">Hbor_38780</name>
    <name evidence="3" type="ORF">C499_00575</name>
</gene>
<dbReference type="GO" id="GO:0016787">
    <property type="term" value="F:hydrolase activity"/>
    <property type="evidence" value="ECO:0007669"/>
    <property type="project" value="UniProtKB-KW"/>
</dbReference>
<dbReference type="EMBL" id="AOHT01000003">
    <property type="protein sequence ID" value="ELY31607.1"/>
    <property type="molecule type" value="Genomic_DNA"/>
</dbReference>
<proteinExistence type="predicted"/>
<dbReference type="Pfam" id="PF13699">
    <property type="entry name" value="eCIS_core"/>
    <property type="match status" value="1"/>
</dbReference>
<accession>E4NVX2</accession>
<sequence>MFGVWFWLRCVQHCRVRPELRGGQHVLAHELAHVRQQTGGAVSMLPQTGELEIAHRNRFHTIHQILSWTTILSIRTDQS</sequence>
<dbReference type="HOGENOM" id="CLU_2597573_0_0_2"/>
<dbReference type="KEGG" id="hbo:Hbor_38780"/>
<organism evidence="2 4">
    <name type="scientific">Halogeometricum borinquense (strain ATCC 700274 / DSM 11551 / JCM 10706 / KCTC 4070 / PR3)</name>
    <dbReference type="NCBI Taxonomy" id="469382"/>
    <lineage>
        <taxon>Archaea</taxon>
        <taxon>Methanobacteriati</taxon>
        <taxon>Methanobacteriota</taxon>
        <taxon>Stenosarchaea group</taxon>
        <taxon>Halobacteria</taxon>
        <taxon>Halobacteriales</taxon>
        <taxon>Haloferacaceae</taxon>
        <taxon>Halogeometricum</taxon>
    </lineage>
</organism>
<keyword evidence="2" id="KW-0614">Plasmid</keyword>